<accession>A0ABR6XGD2</accession>
<dbReference type="Proteomes" id="UP000637632">
    <property type="component" value="Unassembled WGS sequence"/>
</dbReference>
<dbReference type="RefSeq" id="WP_190478578.1">
    <property type="nucleotide sequence ID" value="NZ_JACOFT010000002.1"/>
</dbReference>
<dbReference type="EMBL" id="JACOFT010000002">
    <property type="protein sequence ID" value="MBC3811349.1"/>
    <property type="molecule type" value="Genomic_DNA"/>
</dbReference>
<protein>
    <submittedName>
        <fullName evidence="2">Uncharacterized protein</fullName>
    </submittedName>
</protein>
<reference evidence="2 3" key="1">
    <citation type="submission" date="2020-08" db="EMBL/GenBank/DDBJ databases">
        <title>Novel species isolated from subtropical streams in China.</title>
        <authorList>
            <person name="Lu H."/>
        </authorList>
    </citation>
    <scope>NUCLEOTIDE SEQUENCE [LARGE SCALE GENOMIC DNA]</scope>
    <source>
        <strain evidence="2 3">CCTCC AB 2015119</strain>
    </source>
</reference>
<evidence type="ECO:0000256" key="1">
    <source>
        <dbReference type="SAM" id="MobiDB-lite"/>
    </source>
</evidence>
<gene>
    <name evidence="2" type="ORF">H8K26_07825</name>
</gene>
<evidence type="ECO:0000313" key="3">
    <source>
        <dbReference type="Proteomes" id="UP000637632"/>
    </source>
</evidence>
<keyword evidence="3" id="KW-1185">Reference proteome</keyword>
<proteinExistence type="predicted"/>
<feature type="region of interest" description="Disordered" evidence="1">
    <location>
        <begin position="81"/>
        <end position="121"/>
    </location>
</feature>
<evidence type="ECO:0000313" key="2">
    <source>
        <dbReference type="EMBL" id="MBC3811349.1"/>
    </source>
</evidence>
<name>A0ABR6XGD2_9BURK</name>
<organism evidence="2 3">
    <name type="scientific">Undibacterium aquatile</name>
    <dbReference type="NCBI Taxonomy" id="1537398"/>
    <lineage>
        <taxon>Bacteria</taxon>
        <taxon>Pseudomonadati</taxon>
        <taxon>Pseudomonadota</taxon>
        <taxon>Betaproteobacteria</taxon>
        <taxon>Burkholderiales</taxon>
        <taxon>Oxalobacteraceae</taxon>
        <taxon>Undibacterium</taxon>
    </lineage>
</organism>
<comment type="caution">
    <text evidence="2">The sequence shown here is derived from an EMBL/GenBank/DDBJ whole genome shotgun (WGS) entry which is preliminary data.</text>
</comment>
<sequence>MSAQKQFEQLLKSSHFFNDVIDTHRRGTANVISAVVQAIIEMEPSAKEPILRKLKEAEWLTGGHSVDTEARRITKFIIDDIQAPRFHPKPTQQAKQLPAAEQPAKPHRGANGQGSDDVQKD</sequence>